<keyword evidence="1" id="KW-0732">Signal</keyword>
<keyword evidence="3" id="KW-1185">Reference proteome</keyword>
<evidence type="ECO:0000313" key="3">
    <source>
        <dbReference type="Proteomes" id="UP000202922"/>
    </source>
</evidence>
<dbReference type="SUPFAM" id="SSF56935">
    <property type="entry name" value="Porins"/>
    <property type="match status" value="1"/>
</dbReference>
<dbReference type="Gene3D" id="2.40.160.10">
    <property type="entry name" value="Porin"/>
    <property type="match status" value="1"/>
</dbReference>
<feature type="signal peptide" evidence="1">
    <location>
        <begin position="1"/>
        <end position="22"/>
    </location>
</feature>
<dbReference type="RefSeq" id="WP_093965832.1">
    <property type="nucleotide sequence ID" value="NZ_FXYE01000001.1"/>
</dbReference>
<feature type="chain" id="PRO_5012489316" description="Porin" evidence="1">
    <location>
        <begin position="23"/>
        <end position="232"/>
    </location>
</feature>
<dbReference type="EMBL" id="FXYE01000001">
    <property type="protein sequence ID" value="SMX31773.1"/>
    <property type="molecule type" value="Genomic_DNA"/>
</dbReference>
<dbReference type="InterPro" id="IPR023614">
    <property type="entry name" value="Porin_dom_sf"/>
</dbReference>
<dbReference type="AlphaFoldDB" id="A0A238JMW2"/>
<reference evidence="3" key="1">
    <citation type="submission" date="2017-05" db="EMBL/GenBank/DDBJ databases">
        <authorList>
            <person name="Rodrigo-Torres L."/>
            <person name="Arahal R. D."/>
            <person name="Lucena T."/>
        </authorList>
    </citation>
    <scope>NUCLEOTIDE SEQUENCE [LARGE SCALE GENOMIC DNA]</scope>
    <source>
        <strain evidence="3">CECT 8621</strain>
    </source>
</reference>
<evidence type="ECO:0008006" key="4">
    <source>
        <dbReference type="Google" id="ProtNLM"/>
    </source>
</evidence>
<organism evidence="2 3">
    <name type="scientific">Actibacterium lipolyticum</name>
    <dbReference type="NCBI Taxonomy" id="1524263"/>
    <lineage>
        <taxon>Bacteria</taxon>
        <taxon>Pseudomonadati</taxon>
        <taxon>Pseudomonadota</taxon>
        <taxon>Alphaproteobacteria</taxon>
        <taxon>Rhodobacterales</taxon>
        <taxon>Roseobacteraceae</taxon>
        <taxon>Actibacterium</taxon>
    </lineage>
</organism>
<dbReference type="OrthoDB" id="7686946at2"/>
<protein>
    <recommendedName>
        <fullName evidence="4">Porin</fullName>
    </recommendedName>
</protein>
<name>A0A238JMW2_9RHOB</name>
<accession>A0A238JMW2</accession>
<proteinExistence type="predicted"/>
<evidence type="ECO:0000313" key="2">
    <source>
        <dbReference type="EMBL" id="SMX31773.1"/>
    </source>
</evidence>
<sequence length="232" mass="24677">MKPLLTLAATAVTALFAQPAAALELNGGEVQLGYSTFPEETDLSRTALQGSVEIGFTQKFAAQLDLSHFNFDFANEDGQNVTLHAIYNVGPVVSVGAFYGMDKVADADLDFYGIEGGSQTQVFDTEAYLGYLDGDNDGTLVGLYGRFAVSENWGLSASYDLADIDGGSDVSRYAFTVDYRMAQGIELFGQVGSVEIGDDAEAYVGIGAKYRFGADGGVTFGRRGFLEQIPGL</sequence>
<dbReference type="Proteomes" id="UP000202922">
    <property type="component" value="Unassembled WGS sequence"/>
</dbReference>
<gene>
    <name evidence="2" type="ORF">COL8621_00601</name>
</gene>
<evidence type="ECO:0000256" key="1">
    <source>
        <dbReference type="SAM" id="SignalP"/>
    </source>
</evidence>